<keyword evidence="4" id="KW-1185">Reference proteome</keyword>
<dbReference type="SUPFAM" id="SSF53474">
    <property type="entry name" value="alpha/beta-Hydrolases"/>
    <property type="match status" value="1"/>
</dbReference>
<reference evidence="3" key="1">
    <citation type="submission" date="2021-02" db="EMBL/GenBank/DDBJ databases">
        <authorList>
            <person name="Dougan E. K."/>
            <person name="Rhodes N."/>
            <person name="Thang M."/>
            <person name="Chan C."/>
        </authorList>
    </citation>
    <scope>NUCLEOTIDE SEQUENCE</scope>
</reference>
<sequence>MAPKAVQGHVLDLTEARGVKLYYEVQGPLRREYQGEKEEVLFLLMGSTADLRKTTDQQYVNASIGFFKVLAYDHRNTGRSTIKDEPCTMEDYADDAAMLLEKLFPERLPVNVLGISFGAMVAQHLALRRPELVKRLVLCCGPAGGEGGMSYPIHEWYEPSVTMETRVTRKMFQANKSRDAAWKERCKSEWEMVYTLLMRDEKVGLEEPLRMQGVQRQLEARRAHDTWSKLPELQMDVLVCGSPEDNITPVALLEKLAARIGCESKLDFEGGHAFAAADAKCLPFINEWLRRPMHQDATNGHSVQWRVIGGADKGGIIVRTGPGLTDEQAKERLATGSLVEELEKNGERIRYRLQQGSGPREGWVTLRLAGGKDRDKEGRDRDSSGVTADMMISGANFALEVGWVGGGSPVPIFASAATLPIFVDIEYRVVNKRAGQLGLRLRRSRDGRIFVTGTGGQLADVLERRRSYASEILSQRLPLCGDEVLAVNARHTIQDILAILHQATERATVLHFVLRRHADAVNIKAADCRFPARATPARQPLSSRRCCEADEAAHKGTNEHRQPAGAKLFDATSLPCPGAPAVPEPEDYAAPWEVQEESGEAVGSDGPATDAPSAETQPVQMSGWECRGVQWFHPETQECFNEGDRSSGWCKYLGDDDRPWYWHEATGRFFLT</sequence>
<dbReference type="EMBL" id="CAJNDS010002270">
    <property type="protein sequence ID" value="CAE7403872.1"/>
    <property type="molecule type" value="Genomic_DNA"/>
</dbReference>
<evidence type="ECO:0000313" key="3">
    <source>
        <dbReference type="EMBL" id="CAE7403872.1"/>
    </source>
</evidence>
<name>A0A812QUI1_9DINO</name>
<dbReference type="InterPro" id="IPR050471">
    <property type="entry name" value="AB_hydrolase"/>
</dbReference>
<proteinExistence type="predicted"/>
<dbReference type="Pfam" id="PF00561">
    <property type="entry name" value="Abhydrolase_1"/>
    <property type="match status" value="1"/>
</dbReference>
<feature type="region of interest" description="Disordered" evidence="1">
    <location>
        <begin position="594"/>
        <end position="620"/>
    </location>
</feature>
<dbReference type="PANTHER" id="PTHR43433">
    <property type="entry name" value="HYDROLASE, ALPHA/BETA FOLD FAMILY PROTEIN"/>
    <property type="match status" value="1"/>
</dbReference>
<evidence type="ECO:0000313" key="4">
    <source>
        <dbReference type="Proteomes" id="UP000604046"/>
    </source>
</evidence>
<organism evidence="3 4">
    <name type="scientific">Symbiodinium natans</name>
    <dbReference type="NCBI Taxonomy" id="878477"/>
    <lineage>
        <taxon>Eukaryota</taxon>
        <taxon>Sar</taxon>
        <taxon>Alveolata</taxon>
        <taxon>Dinophyceae</taxon>
        <taxon>Suessiales</taxon>
        <taxon>Symbiodiniaceae</taxon>
        <taxon>Symbiodinium</taxon>
    </lineage>
</organism>
<dbReference type="Gene3D" id="3.40.50.1820">
    <property type="entry name" value="alpha/beta hydrolase"/>
    <property type="match status" value="1"/>
</dbReference>
<dbReference type="InterPro" id="IPR000073">
    <property type="entry name" value="AB_hydrolase_1"/>
</dbReference>
<gene>
    <name evidence="3" type="primary">rutD</name>
    <name evidence="3" type="ORF">SNAT2548_LOCUS21977</name>
</gene>
<comment type="caution">
    <text evidence="3">The sequence shown here is derived from an EMBL/GenBank/DDBJ whole genome shotgun (WGS) entry which is preliminary data.</text>
</comment>
<dbReference type="OrthoDB" id="408373at2759"/>
<dbReference type="PANTHER" id="PTHR43433:SF5">
    <property type="entry name" value="AB HYDROLASE-1 DOMAIN-CONTAINING PROTEIN"/>
    <property type="match status" value="1"/>
</dbReference>
<dbReference type="Proteomes" id="UP000604046">
    <property type="component" value="Unassembled WGS sequence"/>
</dbReference>
<evidence type="ECO:0000259" key="2">
    <source>
        <dbReference type="Pfam" id="PF00561"/>
    </source>
</evidence>
<dbReference type="AlphaFoldDB" id="A0A812QUI1"/>
<accession>A0A812QUI1</accession>
<dbReference type="InterPro" id="IPR029058">
    <property type="entry name" value="AB_hydrolase_fold"/>
</dbReference>
<protein>
    <submittedName>
        <fullName evidence="3">RutD protein</fullName>
    </submittedName>
</protein>
<feature type="domain" description="AB hydrolase-1" evidence="2">
    <location>
        <begin position="67"/>
        <end position="168"/>
    </location>
</feature>
<evidence type="ECO:0000256" key="1">
    <source>
        <dbReference type="SAM" id="MobiDB-lite"/>
    </source>
</evidence>